<dbReference type="OrthoDB" id="7360668at2"/>
<keyword evidence="2" id="KW-1185">Reference proteome</keyword>
<organism evidence="1 2">
    <name type="scientific">Pararhizobium antarcticum</name>
    <dbReference type="NCBI Taxonomy" id="1798805"/>
    <lineage>
        <taxon>Bacteria</taxon>
        <taxon>Pseudomonadati</taxon>
        <taxon>Pseudomonadota</taxon>
        <taxon>Alphaproteobacteria</taxon>
        <taxon>Hyphomicrobiales</taxon>
        <taxon>Rhizobiaceae</taxon>
        <taxon>Rhizobium/Agrobacterium group</taxon>
        <taxon>Pararhizobium</taxon>
    </lineage>
</organism>
<name>A0A657LXD5_9HYPH</name>
<dbReference type="InterPro" id="IPR036692">
    <property type="entry name" value="Shew3726-like_sf"/>
</dbReference>
<dbReference type="Proteomes" id="UP000182661">
    <property type="component" value="Unassembled WGS sequence"/>
</dbReference>
<dbReference type="RefSeq" id="WP_071831188.1">
    <property type="nucleotide sequence ID" value="NZ_LSRP01000013.1"/>
</dbReference>
<protein>
    <recommendedName>
        <fullName evidence="3">DUF1488 domain-containing protein</fullName>
    </recommendedName>
</protein>
<gene>
    <name evidence="1" type="ORF">AX760_09465</name>
</gene>
<dbReference type="EMBL" id="LSRP01000013">
    <property type="protein sequence ID" value="OJG00695.1"/>
    <property type="molecule type" value="Genomic_DNA"/>
</dbReference>
<sequence length="87" mass="9949">MTVSFPNAARSYDETKQRIRFLGHDGMFEVKFFLNIEALGLDRPVRDLSEADYLKAFDAMRAKILKVAERLYKSRGGNAVNLESSDF</sequence>
<dbReference type="SUPFAM" id="SSF160272">
    <property type="entry name" value="Shew3726-like"/>
    <property type="match status" value="1"/>
</dbReference>
<dbReference type="AlphaFoldDB" id="A0A657LXD5"/>
<evidence type="ECO:0000313" key="1">
    <source>
        <dbReference type="EMBL" id="OJG00695.1"/>
    </source>
</evidence>
<comment type="caution">
    <text evidence="1">The sequence shown here is derived from an EMBL/GenBank/DDBJ whole genome shotgun (WGS) entry which is preliminary data.</text>
</comment>
<dbReference type="Pfam" id="PF07369">
    <property type="entry name" value="DUF1488"/>
    <property type="match status" value="1"/>
</dbReference>
<accession>A0A657LXD5</accession>
<reference evidence="1 2" key="1">
    <citation type="submission" date="2016-02" db="EMBL/GenBank/DDBJ databases">
        <title>Genome sequencing of a beta-galactosidase producing bacteria Rhizobium sp. 59.</title>
        <authorList>
            <person name="Wang D."/>
            <person name="Kot W."/>
            <person name="Qin Y."/>
            <person name="Hansen L."/>
            <person name="Naqvi K."/>
            <person name="Rensing C."/>
        </authorList>
    </citation>
    <scope>NUCLEOTIDE SEQUENCE [LARGE SCALE GENOMIC DNA]</scope>
    <source>
        <strain evidence="1 2">59</strain>
    </source>
</reference>
<dbReference type="InterPro" id="IPR009962">
    <property type="entry name" value="DUF1488"/>
</dbReference>
<proteinExistence type="predicted"/>
<evidence type="ECO:0000313" key="2">
    <source>
        <dbReference type="Proteomes" id="UP000182661"/>
    </source>
</evidence>
<evidence type="ECO:0008006" key="3">
    <source>
        <dbReference type="Google" id="ProtNLM"/>
    </source>
</evidence>